<gene>
    <name evidence="2" type="ORF">PHLGIDRAFT_184043</name>
</gene>
<keyword evidence="3" id="KW-1185">Reference proteome</keyword>
<organism evidence="2 3">
    <name type="scientific">Phlebiopsis gigantea (strain 11061_1 CR5-6)</name>
    <name type="common">White-rot fungus</name>
    <name type="synonym">Peniophora gigantea</name>
    <dbReference type="NCBI Taxonomy" id="745531"/>
    <lineage>
        <taxon>Eukaryota</taxon>
        <taxon>Fungi</taxon>
        <taxon>Dikarya</taxon>
        <taxon>Basidiomycota</taxon>
        <taxon>Agaricomycotina</taxon>
        <taxon>Agaricomycetes</taxon>
        <taxon>Polyporales</taxon>
        <taxon>Phanerochaetaceae</taxon>
        <taxon>Phlebiopsis</taxon>
    </lineage>
</organism>
<proteinExistence type="predicted"/>
<evidence type="ECO:0000256" key="1">
    <source>
        <dbReference type="SAM" id="MobiDB-lite"/>
    </source>
</evidence>
<evidence type="ECO:0000313" key="3">
    <source>
        <dbReference type="Proteomes" id="UP000053257"/>
    </source>
</evidence>
<accession>A0A0C3NZJ7</accession>
<name>A0A0C3NZJ7_PHLG1</name>
<dbReference type="Proteomes" id="UP000053257">
    <property type="component" value="Unassembled WGS sequence"/>
</dbReference>
<protein>
    <submittedName>
        <fullName evidence="2">Uncharacterized protein</fullName>
    </submittedName>
</protein>
<evidence type="ECO:0000313" key="2">
    <source>
        <dbReference type="EMBL" id="KIP10864.1"/>
    </source>
</evidence>
<dbReference type="AlphaFoldDB" id="A0A0C3NZJ7"/>
<reference evidence="2 3" key="1">
    <citation type="journal article" date="2014" name="PLoS Genet.">
        <title>Analysis of the Phlebiopsis gigantea genome, transcriptome and secretome provides insight into its pioneer colonization strategies of wood.</title>
        <authorList>
            <person name="Hori C."/>
            <person name="Ishida T."/>
            <person name="Igarashi K."/>
            <person name="Samejima M."/>
            <person name="Suzuki H."/>
            <person name="Master E."/>
            <person name="Ferreira P."/>
            <person name="Ruiz-Duenas F.J."/>
            <person name="Held B."/>
            <person name="Canessa P."/>
            <person name="Larrondo L.F."/>
            <person name="Schmoll M."/>
            <person name="Druzhinina I.S."/>
            <person name="Kubicek C.P."/>
            <person name="Gaskell J.A."/>
            <person name="Kersten P."/>
            <person name="St John F."/>
            <person name="Glasner J."/>
            <person name="Sabat G."/>
            <person name="Splinter BonDurant S."/>
            <person name="Syed K."/>
            <person name="Yadav J."/>
            <person name="Mgbeahuruike A.C."/>
            <person name="Kovalchuk A."/>
            <person name="Asiegbu F.O."/>
            <person name="Lackner G."/>
            <person name="Hoffmeister D."/>
            <person name="Rencoret J."/>
            <person name="Gutierrez A."/>
            <person name="Sun H."/>
            <person name="Lindquist E."/>
            <person name="Barry K."/>
            <person name="Riley R."/>
            <person name="Grigoriev I.V."/>
            <person name="Henrissat B."/>
            <person name="Kues U."/>
            <person name="Berka R.M."/>
            <person name="Martinez A.T."/>
            <person name="Covert S.F."/>
            <person name="Blanchette R.A."/>
            <person name="Cullen D."/>
        </authorList>
    </citation>
    <scope>NUCLEOTIDE SEQUENCE [LARGE SCALE GENOMIC DNA]</scope>
    <source>
        <strain evidence="2 3">11061_1 CR5-6</strain>
    </source>
</reference>
<feature type="region of interest" description="Disordered" evidence="1">
    <location>
        <begin position="130"/>
        <end position="196"/>
    </location>
</feature>
<sequence length="196" mass="22341">MLSPKQKRATLMRVSFCERVSRCAQRCGDGDAHRSEVVEDVALRLVREDEIGGDGEGAARHKRHGCRDVRDFRKPVERRRLQAAVDEQRVVVADEREADHADGLEQPGAEHGEPLRRVALQVGRDVRALDEHRRHDDHHADEREPRRARELVDVAVEREGVRDAYRAQRNDELAVREQGQDGHGVQVGKYRTDDVG</sequence>
<feature type="compositionally biased region" description="Basic and acidic residues" evidence="1">
    <location>
        <begin position="130"/>
        <end position="180"/>
    </location>
</feature>
<dbReference type="EMBL" id="KN840450">
    <property type="protein sequence ID" value="KIP10864.1"/>
    <property type="molecule type" value="Genomic_DNA"/>
</dbReference>
<dbReference type="HOGENOM" id="CLU_1390687_0_0_1"/>